<gene>
    <name evidence="16" type="primary">hisI</name>
    <name evidence="16" type="synonym">hisIE</name>
    <name evidence="18" type="ORF">D3M59_11220</name>
</gene>
<dbReference type="GO" id="GO:0004636">
    <property type="term" value="F:phosphoribosyl-ATP diphosphatase activity"/>
    <property type="evidence" value="ECO:0007669"/>
    <property type="project" value="UniProtKB-UniRule"/>
</dbReference>
<evidence type="ECO:0000256" key="9">
    <source>
        <dbReference type="ARBA" id="ARBA00022490"/>
    </source>
</evidence>
<dbReference type="HAMAP" id="MF_01019">
    <property type="entry name" value="HisIE"/>
    <property type="match status" value="1"/>
</dbReference>
<evidence type="ECO:0000256" key="4">
    <source>
        <dbReference type="ARBA" id="ARBA00005169"/>
    </source>
</evidence>
<reference evidence="18 19" key="1">
    <citation type="submission" date="2018-09" db="EMBL/GenBank/DDBJ databases">
        <title>Sphingomonas sp. DAC4.</title>
        <authorList>
            <person name="Seo T."/>
        </authorList>
    </citation>
    <scope>NUCLEOTIDE SEQUENCE [LARGE SCALE GENOMIC DNA]</scope>
    <source>
        <strain evidence="18 19">DAC4</strain>
    </source>
</reference>
<evidence type="ECO:0000256" key="1">
    <source>
        <dbReference type="ARBA" id="ARBA00000024"/>
    </source>
</evidence>
<dbReference type="GO" id="GO:0005737">
    <property type="term" value="C:cytoplasm"/>
    <property type="evidence" value="ECO:0007669"/>
    <property type="project" value="UniProtKB-SubCell"/>
</dbReference>
<dbReference type="InterPro" id="IPR023019">
    <property type="entry name" value="His_synth_HisIE"/>
</dbReference>
<evidence type="ECO:0000256" key="5">
    <source>
        <dbReference type="ARBA" id="ARBA00005204"/>
    </source>
</evidence>
<keyword evidence="14 16" id="KW-0368">Histidine biosynthesis</keyword>
<evidence type="ECO:0000256" key="2">
    <source>
        <dbReference type="ARBA" id="ARBA00001460"/>
    </source>
</evidence>
<dbReference type="HAMAP" id="MF_01020">
    <property type="entry name" value="HisE"/>
    <property type="match status" value="1"/>
</dbReference>
<dbReference type="InterPro" id="IPR002496">
    <property type="entry name" value="PRib_AMP_CycHydrolase_dom"/>
</dbReference>
<comment type="catalytic activity">
    <reaction evidence="2 16">
        <text>1-(5-phospho-beta-D-ribosyl)-ATP + H2O = 1-(5-phospho-beta-D-ribosyl)-5'-AMP + diphosphate + H(+)</text>
        <dbReference type="Rhea" id="RHEA:22828"/>
        <dbReference type="ChEBI" id="CHEBI:15377"/>
        <dbReference type="ChEBI" id="CHEBI:15378"/>
        <dbReference type="ChEBI" id="CHEBI:33019"/>
        <dbReference type="ChEBI" id="CHEBI:59457"/>
        <dbReference type="ChEBI" id="CHEBI:73183"/>
        <dbReference type="EC" id="3.6.1.31"/>
    </reaction>
</comment>
<dbReference type="NCBIfam" id="TIGR03188">
    <property type="entry name" value="histidine_hisI"/>
    <property type="match status" value="1"/>
</dbReference>
<dbReference type="GO" id="GO:0000105">
    <property type="term" value="P:L-histidine biosynthetic process"/>
    <property type="evidence" value="ECO:0007669"/>
    <property type="project" value="UniProtKB-UniRule"/>
</dbReference>
<evidence type="ECO:0000256" key="14">
    <source>
        <dbReference type="ARBA" id="ARBA00023102"/>
    </source>
</evidence>
<organism evidence="18 19">
    <name type="scientific">Sphingomonas edaphi</name>
    <dbReference type="NCBI Taxonomy" id="2315689"/>
    <lineage>
        <taxon>Bacteria</taxon>
        <taxon>Pseudomonadati</taxon>
        <taxon>Pseudomonadota</taxon>
        <taxon>Alphaproteobacteria</taxon>
        <taxon>Sphingomonadales</taxon>
        <taxon>Sphingomonadaceae</taxon>
        <taxon>Sphingomonas</taxon>
    </lineage>
</organism>
<sequence>MIDMLSIAWDKVGGLIPAIIQDRDGMVRMLGYMDQAALTATLDTGYVTFFSRSKGRLWVKGETSGNRLRLLTAQLDCDCDALLATVDPEGPTCHTGSASCFGDAGSPFFPSVLEQAISDRADADPASSYTAGLVAEGVKRIAQKVGEEGVEVAIAAIGGERDELISEVADLAYHLTVLLHASGQSWSDVASVLEQRHKASSATASS</sequence>
<evidence type="ECO:0000256" key="12">
    <source>
        <dbReference type="ARBA" id="ARBA00022801"/>
    </source>
</evidence>
<comment type="caution">
    <text evidence="18">The sequence shown here is derived from an EMBL/GenBank/DDBJ whole genome shotgun (WGS) entry which is preliminary data.</text>
</comment>
<comment type="subcellular location">
    <subcellularLocation>
        <location evidence="3 16">Cytoplasm</location>
    </subcellularLocation>
</comment>
<comment type="pathway">
    <text evidence="4 16">Amino-acid biosynthesis; L-histidine biosynthesis; L-histidine from 5-phospho-alpha-D-ribose 1-diphosphate: step 3/9.</text>
</comment>
<evidence type="ECO:0000313" key="19">
    <source>
        <dbReference type="Proteomes" id="UP000285023"/>
    </source>
</evidence>
<evidence type="ECO:0000256" key="3">
    <source>
        <dbReference type="ARBA" id="ARBA00004496"/>
    </source>
</evidence>
<dbReference type="Pfam" id="PF01503">
    <property type="entry name" value="PRA-PH"/>
    <property type="match status" value="1"/>
</dbReference>
<evidence type="ECO:0000256" key="16">
    <source>
        <dbReference type="HAMAP-Rule" id="MF_01019"/>
    </source>
</evidence>
<dbReference type="Proteomes" id="UP000285023">
    <property type="component" value="Unassembled WGS sequence"/>
</dbReference>
<dbReference type="InterPro" id="IPR021130">
    <property type="entry name" value="PRib-ATP_PPHydrolase-like"/>
</dbReference>
<dbReference type="SUPFAM" id="SSF141734">
    <property type="entry name" value="HisI-like"/>
    <property type="match status" value="1"/>
</dbReference>
<evidence type="ECO:0000256" key="7">
    <source>
        <dbReference type="ARBA" id="ARBA00008299"/>
    </source>
</evidence>
<dbReference type="PANTHER" id="PTHR42945">
    <property type="entry name" value="HISTIDINE BIOSYNTHESIS BIFUNCTIONAL PROTEIN"/>
    <property type="match status" value="1"/>
</dbReference>
<dbReference type="Gene3D" id="3.10.20.810">
    <property type="entry name" value="Phosphoribosyl-AMP cyclohydrolase"/>
    <property type="match status" value="1"/>
</dbReference>
<keyword evidence="13 16" id="KW-0067">ATP-binding</keyword>
<proteinExistence type="inferred from homology"/>
<dbReference type="CDD" id="cd11534">
    <property type="entry name" value="NTP-PPase_HisIE_like"/>
    <property type="match status" value="1"/>
</dbReference>
<dbReference type="GO" id="GO:0004635">
    <property type="term" value="F:phosphoribosyl-AMP cyclohydrolase activity"/>
    <property type="evidence" value="ECO:0007669"/>
    <property type="project" value="UniProtKB-UniRule"/>
</dbReference>
<dbReference type="PANTHER" id="PTHR42945:SF9">
    <property type="entry name" value="HISTIDINE BIOSYNTHESIS BIFUNCTIONAL PROTEIN HISIE"/>
    <property type="match status" value="1"/>
</dbReference>
<evidence type="ECO:0000259" key="17">
    <source>
        <dbReference type="Pfam" id="PF01502"/>
    </source>
</evidence>
<evidence type="ECO:0000256" key="13">
    <source>
        <dbReference type="ARBA" id="ARBA00022840"/>
    </source>
</evidence>
<keyword evidence="15 16" id="KW-0511">Multifunctional enzyme</keyword>
<keyword evidence="12 16" id="KW-0378">Hydrolase</keyword>
<feature type="region of interest" description="Phosphoribosyl-AMP cyclohydrolase" evidence="16">
    <location>
        <begin position="1"/>
        <end position="109"/>
    </location>
</feature>
<dbReference type="EC" id="3.5.4.19" evidence="16"/>
<dbReference type="InterPro" id="IPR008179">
    <property type="entry name" value="HisE"/>
</dbReference>
<evidence type="ECO:0000256" key="15">
    <source>
        <dbReference type="ARBA" id="ARBA00023268"/>
    </source>
</evidence>
<dbReference type="NCBIfam" id="NF002747">
    <property type="entry name" value="PRK02759.1"/>
    <property type="match status" value="1"/>
</dbReference>
<feature type="region of interest" description="Phosphoribosyl-ATP pyrophosphohydrolase" evidence="16">
    <location>
        <begin position="110"/>
        <end position="206"/>
    </location>
</feature>
<comment type="pathway">
    <text evidence="5 16">Amino-acid biosynthesis; L-histidine biosynthesis; L-histidine from 5-phospho-alpha-D-ribose 1-diphosphate: step 2/9.</text>
</comment>
<evidence type="ECO:0000256" key="8">
    <source>
        <dbReference type="ARBA" id="ARBA00009392"/>
    </source>
</evidence>
<comment type="similarity">
    <text evidence="7 16">In the N-terminal section; belongs to the PRA-CH family.</text>
</comment>
<dbReference type="EC" id="3.6.1.31" evidence="16"/>
<keyword evidence="19" id="KW-1185">Reference proteome</keyword>
<evidence type="ECO:0000256" key="6">
    <source>
        <dbReference type="ARBA" id="ARBA00007731"/>
    </source>
</evidence>
<evidence type="ECO:0000256" key="11">
    <source>
        <dbReference type="ARBA" id="ARBA00022741"/>
    </source>
</evidence>
<dbReference type="GO" id="GO:0005524">
    <property type="term" value="F:ATP binding"/>
    <property type="evidence" value="ECO:0007669"/>
    <property type="project" value="UniProtKB-KW"/>
</dbReference>
<dbReference type="RefSeq" id="WP_119533768.1">
    <property type="nucleotide sequence ID" value="NZ_QXTF01000004.1"/>
</dbReference>
<name>A0A418PYJ8_9SPHN</name>
<dbReference type="FunFam" id="3.10.20.810:FF:000001">
    <property type="entry name" value="Histidine biosynthesis bifunctional protein HisIE"/>
    <property type="match status" value="1"/>
</dbReference>
<keyword evidence="10 16" id="KW-0028">Amino-acid biosynthesis</keyword>
<comment type="similarity">
    <text evidence="8">Belongs to the PRA-PH family.</text>
</comment>
<dbReference type="Gene3D" id="1.10.287.1080">
    <property type="entry name" value="MazG-like"/>
    <property type="match status" value="1"/>
</dbReference>
<keyword evidence="11 16" id="KW-0547">Nucleotide-binding</keyword>
<evidence type="ECO:0000256" key="10">
    <source>
        <dbReference type="ARBA" id="ARBA00022605"/>
    </source>
</evidence>
<dbReference type="InterPro" id="IPR038019">
    <property type="entry name" value="PRib_AMP_CycHydrolase_sf"/>
</dbReference>
<comment type="catalytic activity">
    <reaction evidence="1 16">
        <text>1-(5-phospho-beta-D-ribosyl)-5'-AMP + H2O = 1-(5-phospho-beta-D-ribosyl)-5-[(5-phospho-beta-D-ribosylamino)methylideneamino]imidazole-4-carboxamide</text>
        <dbReference type="Rhea" id="RHEA:20049"/>
        <dbReference type="ChEBI" id="CHEBI:15377"/>
        <dbReference type="ChEBI" id="CHEBI:58435"/>
        <dbReference type="ChEBI" id="CHEBI:59457"/>
        <dbReference type="EC" id="3.5.4.19"/>
    </reaction>
</comment>
<accession>A0A418PYJ8</accession>
<dbReference type="UniPathway" id="UPA00031">
    <property type="reaction ID" value="UER00007"/>
</dbReference>
<dbReference type="EMBL" id="QXTF01000004">
    <property type="protein sequence ID" value="RIX27113.1"/>
    <property type="molecule type" value="Genomic_DNA"/>
</dbReference>
<dbReference type="SUPFAM" id="SSF101386">
    <property type="entry name" value="all-alpha NTP pyrophosphatases"/>
    <property type="match status" value="1"/>
</dbReference>
<dbReference type="Pfam" id="PF01502">
    <property type="entry name" value="PRA-CH"/>
    <property type="match status" value="1"/>
</dbReference>
<feature type="domain" description="Phosphoribosyl-AMP cyclohydrolase" evidence="17">
    <location>
        <begin position="29"/>
        <end position="101"/>
    </location>
</feature>
<keyword evidence="9 16" id="KW-0963">Cytoplasm</keyword>
<dbReference type="OrthoDB" id="9795769at2"/>
<evidence type="ECO:0000313" key="18">
    <source>
        <dbReference type="EMBL" id="RIX27113.1"/>
    </source>
</evidence>
<comment type="similarity">
    <text evidence="6 16">In the C-terminal section; belongs to the PRA-PH family.</text>
</comment>
<protein>
    <recommendedName>
        <fullName evidence="16">Histidine biosynthesis bifunctional protein HisIE</fullName>
    </recommendedName>
    <domain>
        <recommendedName>
            <fullName evidence="16">Phosphoribosyl-AMP cyclohydrolase</fullName>
            <shortName evidence="16">PRA-CH</shortName>
            <ecNumber evidence="16">3.5.4.19</ecNumber>
        </recommendedName>
    </domain>
    <domain>
        <recommendedName>
            <fullName evidence="16">Phosphoribosyl-ATP pyrophosphatase</fullName>
            <shortName evidence="16">PRA-PH</shortName>
            <ecNumber evidence="16">3.6.1.31</ecNumber>
        </recommendedName>
    </domain>
</protein>
<dbReference type="AlphaFoldDB" id="A0A418PYJ8"/>